<dbReference type="CDD" id="cd12148">
    <property type="entry name" value="fungal_TF_MHR"/>
    <property type="match status" value="1"/>
</dbReference>
<evidence type="ECO:0000313" key="7">
    <source>
        <dbReference type="EMBL" id="KAK5044481.1"/>
    </source>
</evidence>
<comment type="caution">
    <text evidence="7">The sequence shown here is derived from an EMBL/GenBank/DDBJ whole genome shotgun (WGS) entry which is preliminary data.</text>
</comment>
<dbReference type="GO" id="GO:0000981">
    <property type="term" value="F:DNA-binding transcription factor activity, RNA polymerase II-specific"/>
    <property type="evidence" value="ECO:0007669"/>
    <property type="project" value="InterPro"/>
</dbReference>
<dbReference type="PANTHER" id="PTHR47338">
    <property type="entry name" value="ZN(II)2CYS6 TRANSCRIPTION FACTOR (EUROFUNG)-RELATED"/>
    <property type="match status" value="1"/>
</dbReference>
<evidence type="ECO:0000313" key="8">
    <source>
        <dbReference type="Proteomes" id="UP001358417"/>
    </source>
</evidence>
<dbReference type="GO" id="GO:0008270">
    <property type="term" value="F:zinc ion binding"/>
    <property type="evidence" value="ECO:0007669"/>
    <property type="project" value="InterPro"/>
</dbReference>
<evidence type="ECO:0000259" key="6">
    <source>
        <dbReference type="SMART" id="SM00906"/>
    </source>
</evidence>
<dbReference type="GO" id="GO:0003677">
    <property type="term" value="F:DNA binding"/>
    <property type="evidence" value="ECO:0007669"/>
    <property type="project" value="InterPro"/>
</dbReference>
<comment type="subcellular location">
    <subcellularLocation>
        <location evidence="1">Nucleus</location>
    </subcellularLocation>
</comment>
<dbReference type="PANTHER" id="PTHR47338:SF10">
    <property type="entry name" value="TRANSCRIPTION FACTOR DOMAIN-CONTAINING PROTEIN-RELATED"/>
    <property type="match status" value="1"/>
</dbReference>
<dbReference type="InterPro" id="IPR007219">
    <property type="entry name" value="XnlR_reg_dom"/>
</dbReference>
<dbReference type="GO" id="GO:0005634">
    <property type="term" value="C:nucleus"/>
    <property type="evidence" value="ECO:0007669"/>
    <property type="project" value="UniProtKB-SubCell"/>
</dbReference>
<sequence length="593" mass="66579">MSTVSTESPPMANDKGNGMLISQQEKPAPMNLKLPDTTADLNLGGTTRPPPPLHLADLREEFLADTSTYSSLGWTLDAHDLTAIDMPTSSSNMSPWRTLPALTGAEAALLFGEQSAYLPFPDSILEHADSNSFECRSLEDGSLELQQLPLALMKELWSIDHYFDKVHSFVPILHKYHWVEAWLGDPSRLRATLKTNSPSSLLVHMVFALAARFSLSPYFEREPPSERGQRIAAKATAIYWDCLQSLQQPDLVYLQGCTLLAWYLYLSGPNLQGWLTIGTCTRLAYEMGIDKIDATNGDVPLTLDWSQQEEQRRVWWSIWELDTFASAIACRPHTIDRLSMAVKLPVSDADWLADNSVESVVIDPDPLNAWYTLRDSANQDERAWFLLCNYLLLIAYGLGRQSNVSDQSILEIEKAVTCFALLLPKQFHLHPELGSLSFGPKDFIRSNWIISTNIMLQGCLTFIRFLQETVSRGDPNPLEGNNLLSPLAGESHYSHRRLNYERMADNLLQIMQMWPAEYIAYNSPFIGCLMLGPAGMNVRVALQREKSAKCTGNRPNIDIEMLRLALSQISRYWKIGDEMLALLSSITGSELSS</sequence>
<organism evidence="7 8">
    <name type="scientific">Exophiala bonariae</name>
    <dbReference type="NCBI Taxonomy" id="1690606"/>
    <lineage>
        <taxon>Eukaryota</taxon>
        <taxon>Fungi</taxon>
        <taxon>Dikarya</taxon>
        <taxon>Ascomycota</taxon>
        <taxon>Pezizomycotina</taxon>
        <taxon>Eurotiomycetes</taxon>
        <taxon>Chaetothyriomycetidae</taxon>
        <taxon>Chaetothyriales</taxon>
        <taxon>Herpotrichiellaceae</taxon>
        <taxon>Exophiala</taxon>
    </lineage>
</organism>
<evidence type="ECO:0000256" key="2">
    <source>
        <dbReference type="ARBA" id="ARBA00022723"/>
    </source>
</evidence>
<keyword evidence="3" id="KW-0805">Transcription regulation</keyword>
<gene>
    <name evidence="7" type="ORF">LTR84_010762</name>
</gene>
<keyword evidence="2" id="KW-0479">Metal-binding</keyword>
<keyword evidence="4" id="KW-0804">Transcription</keyword>
<dbReference type="InterPro" id="IPR050815">
    <property type="entry name" value="TF_fung"/>
</dbReference>
<feature type="domain" description="Xylanolytic transcriptional activator regulatory" evidence="6">
    <location>
        <begin position="273"/>
        <end position="351"/>
    </location>
</feature>
<protein>
    <recommendedName>
        <fullName evidence="6">Xylanolytic transcriptional activator regulatory domain-containing protein</fullName>
    </recommendedName>
</protein>
<dbReference type="Proteomes" id="UP001358417">
    <property type="component" value="Unassembled WGS sequence"/>
</dbReference>
<name>A0AAV9MV63_9EURO</name>
<dbReference type="GO" id="GO:0006351">
    <property type="term" value="P:DNA-templated transcription"/>
    <property type="evidence" value="ECO:0007669"/>
    <property type="project" value="InterPro"/>
</dbReference>
<evidence type="ECO:0000256" key="4">
    <source>
        <dbReference type="ARBA" id="ARBA00023163"/>
    </source>
</evidence>
<dbReference type="RefSeq" id="XP_064700142.1">
    <property type="nucleotide sequence ID" value="XM_064854296.1"/>
</dbReference>
<keyword evidence="5" id="KW-0539">Nucleus</keyword>
<keyword evidence="8" id="KW-1185">Reference proteome</keyword>
<dbReference type="SMART" id="SM00906">
    <property type="entry name" value="Fungal_trans"/>
    <property type="match status" value="1"/>
</dbReference>
<reference evidence="7 8" key="1">
    <citation type="submission" date="2023-08" db="EMBL/GenBank/DDBJ databases">
        <title>Black Yeasts Isolated from many extreme environments.</title>
        <authorList>
            <person name="Coleine C."/>
            <person name="Stajich J.E."/>
            <person name="Selbmann L."/>
        </authorList>
    </citation>
    <scope>NUCLEOTIDE SEQUENCE [LARGE SCALE GENOMIC DNA]</scope>
    <source>
        <strain evidence="7 8">CCFEE 5792</strain>
    </source>
</reference>
<accession>A0AAV9MV63</accession>
<proteinExistence type="predicted"/>
<dbReference type="Pfam" id="PF04082">
    <property type="entry name" value="Fungal_trans"/>
    <property type="match status" value="1"/>
</dbReference>
<evidence type="ECO:0000256" key="3">
    <source>
        <dbReference type="ARBA" id="ARBA00023015"/>
    </source>
</evidence>
<evidence type="ECO:0000256" key="1">
    <source>
        <dbReference type="ARBA" id="ARBA00004123"/>
    </source>
</evidence>
<dbReference type="AlphaFoldDB" id="A0AAV9MV63"/>
<dbReference type="GeneID" id="89978917"/>
<dbReference type="EMBL" id="JAVRRD010000049">
    <property type="protein sequence ID" value="KAK5044481.1"/>
    <property type="molecule type" value="Genomic_DNA"/>
</dbReference>
<evidence type="ECO:0000256" key="5">
    <source>
        <dbReference type="ARBA" id="ARBA00023242"/>
    </source>
</evidence>